<reference evidence="3" key="3">
    <citation type="submission" date="2025-08" db="UniProtKB">
        <authorList>
            <consortium name="RefSeq"/>
        </authorList>
    </citation>
    <scope>IDENTIFICATION</scope>
    <source>
        <strain evidence="3">CBS 342.82</strain>
    </source>
</reference>
<keyword evidence="2" id="KW-1185">Reference proteome</keyword>
<dbReference type="GeneID" id="54364642"/>
<dbReference type="AlphaFoldDB" id="A0A6J3M305"/>
<dbReference type="Proteomes" id="UP000504637">
    <property type="component" value="Unplaced"/>
</dbReference>
<accession>A0A6J3M305</accession>
<evidence type="ECO:0008006" key="4">
    <source>
        <dbReference type="Google" id="ProtNLM"/>
    </source>
</evidence>
<evidence type="ECO:0000256" key="1">
    <source>
        <dbReference type="SAM" id="SignalP"/>
    </source>
</evidence>
<evidence type="ECO:0000313" key="3">
    <source>
        <dbReference type="RefSeq" id="XP_033458925.1"/>
    </source>
</evidence>
<keyword evidence="1" id="KW-0732">Signal</keyword>
<dbReference type="RefSeq" id="XP_033458925.1">
    <property type="nucleotide sequence ID" value="XM_033606842.1"/>
</dbReference>
<sequence>MVSFRKVFVAAMAAAPALAALSPAQVVSNIKMLTQKSQALQAPAQSITIINGPLIIIGQGPFPQLIAGFTDIISTATTSIAQMQGDAPVTKAADATAIYDAFREFVRVHQVLLNILIGKAGLFQTVPFIGQPIAAVLRQVEGVVDTIAFSLIDGVESRAADLQGQANSLHQTIEIAINSYDGLSLSKRAPGPISRVKRAMVAAAA</sequence>
<proteinExistence type="predicted"/>
<organism evidence="3">
    <name type="scientific">Dissoconium aciculare CBS 342.82</name>
    <dbReference type="NCBI Taxonomy" id="1314786"/>
    <lineage>
        <taxon>Eukaryota</taxon>
        <taxon>Fungi</taxon>
        <taxon>Dikarya</taxon>
        <taxon>Ascomycota</taxon>
        <taxon>Pezizomycotina</taxon>
        <taxon>Dothideomycetes</taxon>
        <taxon>Dothideomycetidae</taxon>
        <taxon>Mycosphaerellales</taxon>
        <taxon>Dissoconiaceae</taxon>
        <taxon>Dissoconium</taxon>
    </lineage>
</organism>
<reference evidence="3" key="1">
    <citation type="submission" date="2020-01" db="EMBL/GenBank/DDBJ databases">
        <authorList>
            <consortium name="DOE Joint Genome Institute"/>
            <person name="Haridas S."/>
            <person name="Albert R."/>
            <person name="Binder M."/>
            <person name="Bloem J."/>
            <person name="Labutti K."/>
            <person name="Salamov A."/>
            <person name="Andreopoulos B."/>
            <person name="Baker S.E."/>
            <person name="Barry K."/>
            <person name="Bills G."/>
            <person name="Bluhm B.H."/>
            <person name="Cannon C."/>
            <person name="Castanera R."/>
            <person name="Culley D.E."/>
            <person name="Daum C."/>
            <person name="Ezra D."/>
            <person name="Gonzalez J.B."/>
            <person name="Henrissat B."/>
            <person name="Kuo A."/>
            <person name="Liang C."/>
            <person name="Lipzen A."/>
            <person name="Lutzoni F."/>
            <person name="Magnuson J."/>
            <person name="Mondo S."/>
            <person name="Nolan M."/>
            <person name="Ohm R."/>
            <person name="Pangilinan J."/>
            <person name="Park H.-J."/>
            <person name="Ramirez L."/>
            <person name="Alfaro M."/>
            <person name="Sun H."/>
            <person name="Tritt A."/>
            <person name="Yoshinaga Y."/>
            <person name="Zwiers L.-H."/>
            <person name="Turgeon B.G."/>
            <person name="Goodwin S.B."/>
            <person name="Spatafora J.W."/>
            <person name="Crous P.W."/>
            <person name="Grigoriev I.V."/>
        </authorList>
    </citation>
    <scope>NUCLEOTIDE SEQUENCE</scope>
    <source>
        <strain evidence="3">CBS 342.82</strain>
    </source>
</reference>
<reference evidence="3" key="2">
    <citation type="submission" date="2020-04" db="EMBL/GenBank/DDBJ databases">
        <authorList>
            <consortium name="NCBI Genome Project"/>
        </authorList>
    </citation>
    <scope>NUCLEOTIDE SEQUENCE</scope>
    <source>
        <strain evidence="3">CBS 342.82</strain>
    </source>
</reference>
<feature type="chain" id="PRO_5027043000" description="UVI-1 protein" evidence="1">
    <location>
        <begin position="20"/>
        <end position="205"/>
    </location>
</feature>
<evidence type="ECO:0000313" key="2">
    <source>
        <dbReference type="Proteomes" id="UP000504637"/>
    </source>
</evidence>
<protein>
    <recommendedName>
        <fullName evidence="4">UVI-1 protein</fullName>
    </recommendedName>
</protein>
<feature type="signal peptide" evidence="1">
    <location>
        <begin position="1"/>
        <end position="19"/>
    </location>
</feature>
<dbReference type="OrthoDB" id="5089392at2759"/>
<name>A0A6J3M305_9PEZI</name>
<dbReference type="Pfam" id="PF17615">
    <property type="entry name" value="C166"/>
    <property type="match status" value="1"/>
</dbReference>
<gene>
    <name evidence="3" type="ORF">K489DRAFT_395413</name>
</gene>